<protein>
    <submittedName>
        <fullName evidence="3">Luciferase-like monooxygenase</fullName>
    </submittedName>
</protein>
<dbReference type="PANTHER" id="PTHR43244">
    <property type="match status" value="1"/>
</dbReference>
<keyword evidence="1" id="KW-0560">Oxidoreductase</keyword>
<keyword evidence="4" id="KW-1185">Reference proteome</keyword>
<dbReference type="AlphaFoldDB" id="A0A4Q7L901"/>
<dbReference type="PANTHER" id="PTHR43244:SF1">
    <property type="entry name" value="5,10-METHYLENETETRAHYDROMETHANOPTERIN REDUCTASE"/>
    <property type="match status" value="1"/>
</dbReference>
<gene>
    <name evidence="3" type="ORF">EV193_1011038</name>
</gene>
<dbReference type="InterPro" id="IPR011251">
    <property type="entry name" value="Luciferase-like_dom"/>
</dbReference>
<feature type="domain" description="Luciferase-like" evidence="2">
    <location>
        <begin position="10"/>
        <end position="233"/>
    </location>
</feature>
<dbReference type="Proteomes" id="UP000294257">
    <property type="component" value="Unassembled WGS sequence"/>
</dbReference>
<evidence type="ECO:0000313" key="4">
    <source>
        <dbReference type="Proteomes" id="UP000294257"/>
    </source>
</evidence>
<comment type="caution">
    <text evidence="3">The sequence shown here is derived from an EMBL/GenBank/DDBJ whole genome shotgun (WGS) entry which is preliminary data.</text>
</comment>
<sequence length="296" mass="32408">MRVGVVILPEYRWSEAAPKWRAAEEYGFHTAWTYDHLGWRSLVDGPWFDSIGLLTAAATVTSSLRLGTLVASPNFRHPVSFARSLIALDDISDGRFTLGVGAGHAGQDKYDNVVMGTPEPSMRERAERFAEFVELTDALLTTPKTSFEGKHFSAVQARMAPGCAQKPRVPFMIAGTGPKAMRLAARFGQGWITTGTVRDDVDGWWGSLRAQVERFDEALHEQGRDSAGVARCLLLDASPVYSLSTVDTFAEMVGRAGEFGFTDVVVHWPRPDGIYAGDESVLERVASDVLPTLTVQ</sequence>
<accession>A0A4Q7L901</accession>
<reference evidence="3 4" key="1">
    <citation type="submission" date="2019-02" db="EMBL/GenBank/DDBJ databases">
        <title>Genomic Encyclopedia of Type Strains, Phase IV (KMG-IV): sequencing the most valuable type-strain genomes for metagenomic binning, comparative biology and taxonomic classification.</title>
        <authorList>
            <person name="Goeker M."/>
        </authorList>
    </citation>
    <scope>NUCLEOTIDE SEQUENCE [LARGE SCALE GENOMIC DNA]</scope>
    <source>
        <strain evidence="3 4">DSM 101727</strain>
    </source>
</reference>
<dbReference type="OrthoDB" id="7374740at2"/>
<name>A0A4Q7L901_9PSEU</name>
<evidence type="ECO:0000259" key="2">
    <source>
        <dbReference type="Pfam" id="PF00296"/>
    </source>
</evidence>
<dbReference type="GO" id="GO:0016705">
    <property type="term" value="F:oxidoreductase activity, acting on paired donors, with incorporation or reduction of molecular oxygen"/>
    <property type="evidence" value="ECO:0007669"/>
    <property type="project" value="InterPro"/>
</dbReference>
<proteinExistence type="predicted"/>
<evidence type="ECO:0000256" key="1">
    <source>
        <dbReference type="ARBA" id="ARBA00023002"/>
    </source>
</evidence>
<dbReference type="InterPro" id="IPR050564">
    <property type="entry name" value="F420-G6PD/mer"/>
</dbReference>
<dbReference type="InterPro" id="IPR036661">
    <property type="entry name" value="Luciferase-like_sf"/>
</dbReference>
<dbReference type="SUPFAM" id="SSF51679">
    <property type="entry name" value="Bacterial luciferase-like"/>
    <property type="match status" value="1"/>
</dbReference>
<dbReference type="RefSeq" id="WP_130342729.1">
    <property type="nucleotide sequence ID" value="NZ_SGWQ01000001.1"/>
</dbReference>
<keyword evidence="3" id="KW-0503">Monooxygenase</keyword>
<dbReference type="Gene3D" id="3.20.20.30">
    <property type="entry name" value="Luciferase-like domain"/>
    <property type="match status" value="1"/>
</dbReference>
<dbReference type="Pfam" id="PF00296">
    <property type="entry name" value="Bac_luciferase"/>
    <property type="match status" value="1"/>
</dbReference>
<organism evidence="3 4">
    <name type="scientific">Herbihabitans rhizosphaerae</name>
    <dbReference type="NCBI Taxonomy" id="1872711"/>
    <lineage>
        <taxon>Bacteria</taxon>
        <taxon>Bacillati</taxon>
        <taxon>Actinomycetota</taxon>
        <taxon>Actinomycetes</taxon>
        <taxon>Pseudonocardiales</taxon>
        <taxon>Pseudonocardiaceae</taxon>
        <taxon>Herbihabitans</taxon>
    </lineage>
</organism>
<evidence type="ECO:0000313" key="3">
    <source>
        <dbReference type="EMBL" id="RZS45151.1"/>
    </source>
</evidence>
<dbReference type="GO" id="GO:0004497">
    <property type="term" value="F:monooxygenase activity"/>
    <property type="evidence" value="ECO:0007669"/>
    <property type="project" value="UniProtKB-KW"/>
</dbReference>
<dbReference type="EMBL" id="SGWQ01000001">
    <property type="protein sequence ID" value="RZS45151.1"/>
    <property type="molecule type" value="Genomic_DNA"/>
</dbReference>